<dbReference type="Pfam" id="PF09335">
    <property type="entry name" value="VTT_dom"/>
    <property type="match status" value="1"/>
</dbReference>
<sequence length="207" mass="21861">MSPVESFAATHPLSLLALNVFGDQIGLPIPSYPSLVLAGAFASEHGSPEPGLVVLMALLVCLLADSLWYWMGARYGDALTRKINRGSPKMSAAFAKGRNAYLRYGPVVLVFAKFIPGAGAVSTLLAGQMAMPKSHFVAYSILGSLVWSSSALALGASFGGPLLYAFDNLKQYLVLGLAVMSIGALALMAYKAAFSARKQAMRRPSTK</sequence>
<protein>
    <recommendedName>
        <fullName evidence="7">VTT domain-containing protein</fullName>
    </recommendedName>
</protein>
<evidence type="ECO:0000256" key="1">
    <source>
        <dbReference type="ARBA" id="ARBA00004651"/>
    </source>
</evidence>
<dbReference type="AlphaFoldDB" id="A0A0N8VSC7"/>
<evidence type="ECO:0000256" key="4">
    <source>
        <dbReference type="ARBA" id="ARBA00022989"/>
    </source>
</evidence>
<dbReference type="STRING" id="1563157.AQS70_12395"/>
<dbReference type="PANTHER" id="PTHR42709">
    <property type="entry name" value="ALKALINE PHOSPHATASE LIKE PROTEIN"/>
    <property type="match status" value="1"/>
</dbReference>
<keyword evidence="5 6" id="KW-0472">Membrane</keyword>
<reference evidence="8 9" key="1">
    <citation type="submission" date="2015-10" db="EMBL/GenBank/DDBJ databases">
        <title>Pseudomonas helleri sp. nov. and Pseudomonas weihenstephanensis sp. nov., isolated from raw cows milk.</title>
        <authorList>
            <person name="Von Neubeck M."/>
            <person name="Huptas C."/>
            <person name="Wenning M."/>
            <person name="Scherer S."/>
        </authorList>
    </citation>
    <scope>NUCLEOTIDE SEQUENCE [LARGE SCALE GENOMIC DNA]</scope>
    <source>
        <strain evidence="8 9">BSTT44</strain>
    </source>
</reference>
<keyword evidence="2" id="KW-1003">Cell membrane</keyword>
<dbReference type="Proteomes" id="UP000050342">
    <property type="component" value="Unassembled WGS sequence"/>
</dbReference>
<feature type="domain" description="VTT" evidence="7">
    <location>
        <begin position="29"/>
        <end position="156"/>
    </location>
</feature>
<dbReference type="InterPro" id="IPR051311">
    <property type="entry name" value="DedA_domain"/>
</dbReference>
<evidence type="ECO:0000313" key="9">
    <source>
        <dbReference type="Proteomes" id="UP000050342"/>
    </source>
</evidence>
<keyword evidence="9" id="KW-1185">Reference proteome</keyword>
<organism evidence="8 9">
    <name type="scientific">Pseudomonas endophytica</name>
    <dbReference type="NCBI Taxonomy" id="1563157"/>
    <lineage>
        <taxon>Bacteria</taxon>
        <taxon>Pseudomonadati</taxon>
        <taxon>Pseudomonadota</taxon>
        <taxon>Gammaproteobacteria</taxon>
        <taxon>Pseudomonadales</taxon>
        <taxon>Pseudomonadaceae</taxon>
        <taxon>Pseudomonas</taxon>
    </lineage>
</organism>
<keyword evidence="3 6" id="KW-0812">Transmembrane</keyword>
<evidence type="ECO:0000256" key="2">
    <source>
        <dbReference type="ARBA" id="ARBA00022475"/>
    </source>
</evidence>
<proteinExistence type="predicted"/>
<evidence type="ECO:0000259" key="7">
    <source>
        <dbReference type="Pfam" id="PF09335"/>
    </source>
</evidence>
<feature type="transmembrane region" description="Helical" evidence="6">
    <location>
        <begin position="136"/>
        <end position="166"/>
    </location>
</feature>
<dbReference type="InterPro" id="IPR032816">
    <property type="entry name" value="VTT_dom"/>
</dbReference>
<feature type="transmembrane region" description="Helical" evidence="6">
    <location>
        <begin position="172"/>
        <end position="193"/>
    </location>
</feature>
<accession>A0A0N8VSC7</accession>
<dbReference type="GO" id="GO:0005886">
    <property type="term" value="C:plasma membrane"/>
    <property type="evidence" value="ECO:0007669"/>
    <property type="project" value="UniProtKB-SubCell"/>
</dbReference>
<comment type="caution">
    <text evidence="8">The sequence shown here is derived from an EMBL/GenBank/DDBJ whole genome shotgun (WGS) entry which is preliminary data.</text>
</comment>
<gene>
    <name evidence="8" type="ORF">AQS70_12395</name>
</gene>
<keyword evidence="4 6" id="KW-1133">Transmembrane helix</keyword>
<evidence type="ECO:0000313" key="8">
    <source>
        <dbReference type="EMBL" id="KQB52956.1"/>
    </source>
</evidence>
<evidence type="ECO:0000256" key="5">
    <source>
        <dbReference type="ARBA" id="ARBA00023136"/>
    </source>
</evidence>
<dbReference type="PANTHER" id="PTHR42709:SF6">
    <property type="entry name" value="UNDECAPRENYL PHOSPHATE TRANSPORTER A"/>
    <property type="match status" value="1"/>
</dbReference>
<evidence type="ECO:0000256" key="6">
    <source>
        <dbReference type="SAM" id="Phobius"/>
    </source>
</evidence>
<feature type="transmembrane region" description="Helical" evidence="6">
    <location>
        <begin position="51"/>
        <end position="71"/>
    </location>
</feature>
<name>A0A0N8VSC7_9PSED</name>
<comment type="subcellular location">
    <subcellularLocation>
        <location evidence="1">Cell membrane</location>
        <topology evidence="1">Multi-pass membrane protein</topology>
    </subcellularLocation>
</comment>
<dbReference type="EMBL" id="LLWH01000180">
    <property type="protein sequence ID" value="KQB52956.1"/>
    <property type="molecule type" value="Genomic_DNA"/>
</dbReference>
<evidence type="ECO:0000256" key="3">
    <source>
        <dbReference type="ARBA" id="ARBA00022692"/>
    </source>
</evidence>
<dbReference type="OrthoDB" id="21108at2"/>
<dbReference type="RefSeq" id="WP_055103578.1">
    <property type="nucleotide sequence ID" value="NZ_LLWH01000180.1"/>
</dbReference>